<feature type="region of interest" description="Disordered" evidence="1">
    <location>
        <begin position="1"/>
        <end position="23"/>
    </location>
</feature>
<protein>
    <submittedName>
        <fullName evidence="2">Uncharacterized protein</fullName>
    </submittedName>
</protein>
<feature type="compositionally biased region" description="Low complexity" evidence="1">
    <location>
        <begin position="206"/>
        <end position="217"/>
    </location>
</feature>
<evidence type="ECO:0000313" key="2">
    <source>
        <dbReference type="EMBL" id="KAG5167604.1"/>
    </source>
</evidence>
<comment type="caution">
    <text evidence="2">The sequence shown here is derived from an EMBL/GenBank/DDBJ whole genome shotgun (WGS) entry which is preliminary data.</text>
</comment>
<dbReference type="AlphaFoldDB" id="A0A8H7XXQ8"/>
<feature type="compositionally biased region" description="Basic and acidic residues" evidence="1">
    <location>
        <begin position="12"/>
        <end position="23"/>
    </location>
</feature>
<feature type="compositionally biased region" description="Polar residues" evidence="1">
    <location>
        <begin position="177"/>
        <end position="188"/>
    </location>
</feature>
<accession>A0A8H7XXQ8</accession>
<dbReference type="EMBL" id="JAFIQS010000007">
    <property type="protein sequence ID" value="KAG5167604.1"/>
    <property type="molecule type" value="Genomic_DNA"/>
</dbReference>
<name>A0A8H7XXQ8_PSICU</name>
<sequence length="241" mass="26845">MNLDNLYSAPQHDAHPRNAHHDPTCCSISSTYKPTRQLYQAPSYVTVHKVTIARHKSSNKIMLYTDCAPGGPEFDILGTETASGPLSWNDRVLLAEKYATVESKSPEIKDGGEVIISTQESLLSMATRNTPERERDEEDTTGTPRLQSLNFLADRDSPNAEASAPPRRRRTIERYKTQTPLPVSTSTPLRRGRKRKRGISNDSGQMMMSSPLSLPPSETSNEATPLRPTPKSDMVLRSRKL</sequence>
<reference evidence="2" key="1">
    <citation type="submission" date="2021-02" db="EMBL/GenBank/DDBJ databases">
        <title>Psilocybe cubensis genome.</title>
        <authorList>
            <person name="Mckernan K.J."/>
            <person name="Crawford S."/>
            <person name="Trippe A."/>
            <person name="Kane L.T."/>
            <person name="Mclaughlin S."/>
        </authorList>
    </citation>
    <scope>NUCLEOTIDE SEQUENCE [LARGE SCALE GENOMIC DNA]</scope>
    <source>
        <strain evidence="2">MGC-MH-2018</strain>
    </source>
</reference>
<proteinExistence type="predicted"/>
<organism evidence="2">
    <name type="scientific">Psilocybe cubensis</name>
    <name type="common">Psychedelic mushroom</name>
    <name type="synonym">Stropharia cubensis</name>
    <dbReference type="NCBI Taxonomy" id="181762"/>
    <lineage>
        <taxon>Eukaryota</taxon>
        <taxon>Fungi</taxon>
        <taxon>Dikarya</taxon>
        <taxon>Basidiomycota</taxon>
        <taxon>Agaricomycotina</taxon>
        <taxon>Agaricomycetes</taxon>
        <taxon>Agaricomycetidae</taxon>
        <taxon>Agaricales</taxon>
        <taxon>Agaricineae</taxon>
        <taxon>Strophariaceae</taxon>
        <taxon>Psilocybe</taxon>
    </lineage>
</organism>
<gene>
    <name evidence="2" type="ORF">JR316_007955</name>
</gene>
<feature type="region of interest" description="Disordered" evidence="1">
    <location>
        <begin position="122"/>
        <end position="241"/>
    </location>
</feature>
<evidence type="ECO:0000256" key="1">
    <source>
        <dbReference type="SAM" id="MobiDB-lite"/>
    </source>
</evidence>